<proteinExistence type="inferred from homology"/>
<dbReference type="RefSeq" id="XP_022314246.1">
    <property type="nucleotide sequence ID" value="XM_022458538.1"/>
</dbReference>
<evidence type="ECO:0000313" key="4">
    <source>
        <dbReference type="RefSeq" id="XP_022314246.1"/>
    </source>
</evidence>
<dbReference type="GeneID" id="111118855"/>
<gene>
    <name evidence="4" type="primary">LOC111118855</name>
</gene>
<evidence type="ECO:0000259" key="2">
    <source>
        <dbReference type="Pfam" id="PF00135"/>
    </source>
</evidence>
<dbReference type="InterPro" id="IPR029058">
    <property type="entry name" value="AB_hydrolase_fold"/>
</dbReference>
<organism evidence="3 4">
    <name type="scientific">Crassostrea virginica</name>
    <name type="common">Eastern oyster</name>
    <dbReference type="NCBI Taxonomy" id="6565"/>
    <lineage>
        <taxon>Eukaryota</taxon>
        <taxon>Metazoa</taxon>
        <taxon>Spiralia</taxon>
        <taxon>Lophotrochozoa</taxon>
        <taxon>Mollusca</taxon>
        <taxon>Bivalvia</taxon>
        <taxon>Autobranchia</taxon>
        <taxon>Pteriomorphia</taxon>
        <taxon>Ostreida</taxon>
        <taxon>Ostreoidea</taxon>
        <taxon>Ostreidae</taxon>
        <taxon>Crassostrea</taxon>
    </lineage>
</organism>
<dbReference type="AlphaFoldDB" id="A0A8B8CIG4"/>
<name>A0A8B8CIG4_CRAVI</name>
<reference evidence="4" key="1">
    <citation type="submission" date="2025-08" db="UniProtKB">
        <authorList>
            <consortium name="RefSeq"/>
        </authorList>
    </citation>
    <scope>IDENTIFICATION</scope>
    <source>
        <tissue evidence="4">Whole sample</tissue>
    </source>
</reference>
<sequence length="363" mass="40870">MALFYQHQKEMSIDLRESLSAKPLLVTFAFAGNVWISVITKLQRRGKPGIWDQMLALKWIKNNIEDYGGNPSDITIFGQSAGGFSVNLLMLITQNKGLFHRAILQSGAANAHIAFRRSSELGRQIGMKAGCINGDPLYIQCMKKLDPKIIVNKTDEYSSTLGINALTEAVFTPILDNELFRKTPAEIIRDISSAEFKFFEATDLIAGNCDKEAGYLATSYSAAFQKQYNFNVSNGIPKRFLCEGIIPSIVENYYKNSSSIADKICLEYTSNDKNTQSMNAVDLVTDFHFIYPAVFMLKAHASSSQSSTYQYIFSEDLRVYYRNMPAWYHGAVHGTDLSFFFVARDMMPTNLLFHQNNCNLQNS</sequence>
<evidence type="ECO:0000256" key="1">
    <source>
        <dbReference type="ARBA" id="ARBA00005964"/>
    </source>
</evidence>
<dbReference type="Pfam" id="PF00135">
    <property type="entry name" value="COesterase"/>
    <property type="match status" value="1"/>
</dbReference>
<dbReference type="InterPro" id="IPR051093">
    <property type="entry name" value="Neuroligin/BSAL"/>
</dbReference>
<dbReference type="Gene3D" id="3.40.50.1820">
    <property type="entry name" value="alpha/beta hydrolase"/>
    <property type="match status" value="1"/>
</dbReference>
<evidence type="ECO:0000313" key="3">
    <source>
        <dbReference type="Proteomes" id="UP000694844"/>
    </source>
</evidence>
<dbReference type="InterPro" id="IPR002018">
    <property type="entry name" value="CarbesteraseB"/>
</dbReference>
<dbReference type="PANTHER" id="PTHR43903">
    <property type="entry name" value="NEUROLIGIN"/>
    <property type="match status" value="1"/>
</dbReference>
<protein>
    <submittedName>
        <fullName evidence="4">Acetylcholinesterase-like</fullName>
    </submittedName>
</protein>
<dbReference type="Proteomes" id="UP000694844">
    <property type="component" value="Chromosome 2"/>
</dbReference>
<keyword evidence="3" id="KW-1185">Reference proteome</keyword>
<dbReference type="SUPFAM" id="SSF53474">
    <property type="entry name" value="alpha/beta-Hydrolases"/>
    <property type="match status" value="1"/>
</dbReference>
<dbReference type="OrthoDB" id="408631at2759"/>
<dbReference type="KEGG" id="cvn:111118855"/>
<comment type="similarity">
    <text evidence="1">Belongs to the type-B carboxylesterase/lipase family.</text>
</comment>
<feature type="domain" description="Carboxylesterase type B" evidence="2">
    <location>
        <begin position="45"/>
        <end position="348"/>
    </location>
</feature>
<accession>A0A8B8CIG4</accession>